<comment type="caution">
    <text evidence="1">The sequence shown here is derived from an EMBL/GenBank/DDBJ whole genome shotgun (WGS) entry which is preliminary data.</text>
</comment>
<dbReference type="RefSeq" id="WP_148776644.1">
    <property type="nucleotide sequence ID" value="NZ_VSSS01000057.1"/>
</dbReference>
<dbReference type="OrthoDB" id="8253846at2"/>
<dbReference type="AlphaFoldDB" id="A0A5D3K7P8"/>
<protein>
    <submittedName>
        <fullName evidence="1">Uncharacterized protein</fullName>
    </submittedName>
</protein>
<gene>
    <name evidence="1" type="ORF">FXB40_34005</name>
</gene>
<sequence length="90" mass="9831">MKHAEARPYAEPEAAARKLVELAGSVQVINDRIHIEKINGPFLSKIGCNASGSEFGAGIRHAIEKGWLELHESGTYVRLLPSGADLFPRH</sequence>
<keyword evidence="2" id="KW-1185">Reference proteome</keyword>
<accession>A0A5D3K7P8</accession>
<proteinExistence type="predicted"/>
<reference evidence="1 2" key="1">
    <citation type="submission" date="2019-08" db="EMBL/GenBank/DDBJ databases">
        <title>Bradyrhizobium hipponensis sp. nov., a rhizobium isolated from a Lupinus angustifolius root nodule in Tunisia.</title>
        <authorList>
            <person name="Off K."/>
            <person name="Rejili M."/>
            <person name="Mars M."/>
            <person name="Brachmann A."/>
            <person name="Marin M."/>
        </authorList>
    </citation>
    <scope>NUCLEOTIDE SEQUENCE [LARGE SCALE GENOMIC DNA]</scope>
    <source>
        <strain evidence="1 2">CTAW71</strain>
    </source>
</reference>
<dbReference type="Proteomes" id="UP000324758">
    <property type="component" value="Unassembled WGS sequence"/>
</dbReference>
<evidence type="ECO:0000313" key="1">
    <source>
        <dbReference type="EMBL" id="TYL89951.1"/>
    </source>
</evidence>
<name>A0A5D3K7P8_9BRAD</name>
<evidence type="ECO:0000313" key="2">
    <source>
        <dbReference type="Proteomes" id="UP000324758"/>
    </source>
</evidence>
<organism evidence="1 2">
    <name type="scientific">Bradyrhizobium rifense</name>
    <dbReference type="NCBI Taxonomy" id="515499"/>
    <lineage>
        <taxon>Bacteria</taxon>
        <taxon>Pseudomonadati</taxon>
        <taxon>Pseudomonadota</taxon>
        <taxon>Alphaproteobacteria</taxon>
        <taxon>Hyphomicrobiales</taxon>
        <taxon>Nitrobacteraceae</taxon>
        <taxon>Bradyrhizobium</taxon>
    </lineage>
</organism>
<dbReference type="EMBL" id="VSSS01000057">
    <property type="protein sequence ID" value="TYL89951.1"/>
    <property type="molecule type" value="Genomic_DNA"/>
</dbReference>